<comment type="similarity">
    <text evidence="1">Belongs to the cycloisomerase 2 family.</text>
</comment>
<gene>
    <name evidence="2" type="ORF">GCM10012280_37970</name>
</gene>
<reference evidence="2" key="2">
    <citation type="submission" date="2020-09" db="EMBL/GenBank/DDBJ databases">
        <authorList>
            <person name="Sun Q."/>
            <person name="Zhou Y."/>
        </authorList>
    </citation>
    <scope>NUCLEOTIDE SEQUENCE</scope>
    <source>
        <strain evidence="2">CGMCC 4.7201</strain>
    </source>
</reference>
<comment type="caution">
    <text evidence="2">The sequence shown here is derived from an EMBL/GenBank/DDBJ whole genome shotgun (WGS) entry which is preliminary data.</text>
</comment>
<sequence length="359" mass="37440">MDDTTGNGAGGGWTRAYLGSFTSSGGRGITVAAVDPDTGALTRITDVDMRENPSFLALSPDRDTLACVLEDEEGAAAAFTLRDRDKPEPLTRVPVRGSAPTHLSFAVGGRAMVIANYGSGSISVLPVLGDGDGGLDTICDLVDHHGHGPVTDRQEGPHAHQVLPDPSDRWILAVDLGTDSVLVYRPDPGSLRLMPHASLKLRGGVGPRHLAFHPSGHVVYVVNELEPVVTVCRWEAEAGRLHEIGEAPMAAPGAGGPDYASNGVVSPDGRFLYVALRGSDTIAVLSLDDSGEVPQRVTAVGCGGAWPRHLAADPSGRRLYAANERSGEVVWFDIDEGTGVPRQAGSLAVPAASCVLFGP</sequence>
<dbReference type="EMBL" id="BMMS01000015">
    <property type="protein sequence ID" value="GGO91033.1"/>
    <property type="molecule type" value="Genomic_DNA"/>
</dbReference>
<dbReference type="SUPFAM" id="SSF51004">
    <property type="entry name" value="C-terminal (heme d1) domain of cytochrome cd1-nitrite reductase"/>
    <property type="match status" value="1"/>
</dbReference>
<dbReference type="Pfam" id="PF10282">
    <property type="entry name" value="Lactonase"/>
    <property type="match status" value="1"/>
</dbReference>
<dbReference type="PANTHER" id="PTHR30344">
    <property type="entry name" value="6-PHOSPHOGLUCONOLACTONASE-RELATED"/>
    <property type="match status" value="1"/>
</dbReference>
<proteinExistence type="inferred from homology"/>
<accession>A0A918DZV8</accession>
<keyword evidence="3" id="KW-1185">Reference proteome</keyword>
<dbReference type="InterPro" id="IPR015943">
    <property type="entry name" value="WD40/YVTN_repeat-like_dom_sf"/>
</dbReference>
<evidence type="ECO:0008006" key="4">
    <source>
        <dbReference type="Google" id="ProtNLM"/>
    </source>
</evidence>
<evidence type="ECO:0000256" key="1">
    <source>
        <dbReference type="ARBA" id="ARBA00005564"/>
    </source>
</evidence>
<protein>
    <recommendedName>
        <fullName evidence="4">6-phosphogluconolactonase</fullName>
    </recommendedName>
</protein>
<dbReference type="InterPro" id="IPR050282">
    <property type="entry name" value="Cycloisomerase_2"/>
</dbReference>
<dbReference type="Gene3D" id="2.130.10.10">
    <property type="entry name" value="YVTN repeat-like/Quinoprotein amine dehydrogenase"/>
    <property type="match status" value="1"/>
</dbReference>
<dbReference type="InterPro" id="IPR019405">
    <property type="entry name" value="Lactonase_7-beta_prop"/>
</dbReference>
<evidence type="ECO:0000313" key="2">
    <source>
        <dbReference type="EMBL" id="GGO91033.1"/>
    </source>
</evidence>
<organism evidence="2 3">
    <name type="scientific">Wenjunlia tyrosinilytica</name>
    <dbReference type="NCBI Taxonomy" id="1544741"/>
    <lineage>
        <taxon>Bacteria</taxon>
        <taxon>Bacillati</taxon>
        <taxon>Actinomycetota</taxon>
        <taxon>Actinomycetes</taxon>
        <taxon>Kitasatosporales</taxon>
        <taxon>Streptomycetaceae</taxon>
        <taxon>Wenjunlia</taxon>
    </lineage>
</organism>
<reference evidence="2" key="1">
    <citation type="journal article" date="2014" name="Int. J. Syst. Evol. Microbiol.">
        <title>Complete genome sequence of Corynebacterium casei LMG S-19264T (=DSM 44701T), isolated from a smear-ripened cheese.</title>
        <authorList>
            <consortium name="US DOE Joint Genome Institute (JGI-PGF)"/>
            <person name="Walter F."/>
            <person name="Albersmeier A."/>
            <person name="Kalinowski J."/>
            <person name="Ruckert C."/>
        </authorList>
    </citation>
    <scope>NUCLEOTIDE SEQUENCE</scope>
    <source>
        <strain evidence="2">CGMCC 4.7201</strain>
    </source>
</reference>
<dbReference type="RefSeq" id="WP_189132903.1">
    <property type="nucleotide sequence ID" value="NZ_BMMS01000015.1"/>
</dbReference>
<dbReference type="GO" id="GO:0017057">
    <property type="term" value="F:6-phosphogluconolactonase activity"/>
    <property type="evidence" value="ECO:0007669"/>
    <property type="project" value="TreeGrafter"/>
</dbReference>
<dbReference type="Proteomes" id="UP000641932">
    <property type="component" value="Unassembled WGS sequence"/>
</dbReference>
<dbReference type="InterPro" id="IPR011048">
    <property type="entry name" value="Haem_d1_sf"/>
</dbReference>
<evidence type="ECO:0000313" key="3">
    <source>
        <dbReference type="Proteomes" id="UP000641932"/>
    </source>
</evidence>
<dbReference type="GO" id="GO:0005829">
    <property type="term" value="C:cytosol"/>
    <property type="evidence" value="ECO:0007669"/>
    <property type="project" value="TreeGrafter"/>
</dbReference>
<dbReference type="AlphaFoldDB" id="A0A918DZV8"/>
<name>A0A918DZV8_9ACTN</name>
<dbReference type="PANTHER" id="PTHR30344:SF1">
    <property type="entry name" value="6-PHOSPHOGLUCONOLACTONASE"/>
    <property type="match status" value="1"/>
</dbReference>